<reference evidence="1" key="1">
    <citation type="submission" date="2017-06" db="EMBL/GenBank/DDBJ databases">
        <title>Genome sequencing of pathogenic and non-pathogenic strains within Bisgaard taxon 40.</title>
        <authorList>
            <person name="Ladner J.T."/>
            <person name="Lovett S.P."/>
            <person name="Koroleva G."/>
            <person name="Lorch J.M."/>
        </authorList>
    </citation>
    <scope>NUCLEOTIDE SEQUENCE</scope>
    <source>
        <strain evidence="1">27576-1-I1</strain>
    </source>
</reference>
<name>A0A8D4J3H6_9PAST</name>
<sequence length="97" mass="11138">MIFNFYQNGSSSVSILLAISLFSFLCLSVQQGLNVQQQQASEIYQRYQAIQIAENQLNRQYLGLECENQRIQNGIRFQISCDQQVTVTYPLGVIKVR</sequence>
<keyword evidence="2" id="KW-1185">Reference proteome</keyword>
<gene>
    <name evidence="1" type="ORF">CEP48_08650</name>
</gene>
<evidence type="ECO:0000313" key="1">
    <source>
        <dbReference type="EMBL" id="QDJ15482.1"/>
    </source>
</evidence>
<accession>A0A8D4J3H6</accession>
<organism evidence="1 2">
    <name type="scientific">Mergibacter septicus</name>
    <dbReference type="NCBI Taxonomy" id="221402"/>
    <lineage>
        <taxon>Bacteria</taxon>
        <taxon>Pseudomonadati</taxon>
        <taxon>Pseudomonadota</taxon>
        <taxon>Gammaproteobacteria</taxon>
        <taxon>Pasteurellales</taxon>
        <taxon>Pasteurellaceae</taxon>
        <taxon>Mergibacter</taxon>
    </lineage>
</organism>
<proteinExistence type="predicted"/>
<evidence type="ECO:0000313" key="2">
    <source>
        <dbReference type="Proteomes" id="UP000955338"/>
    </source>
</evidence>
<dbReference type="RefSeq" id="WP_261920015.1">
    <property type="nucleotide sequence ID" value="NZ_CP022011.1"/>
</dbReference>
<dbReference type="Pfam" id="PF17344">
    <property type="entry name" value="DUF5374"/>
    <property type="match status" value="1"/>
</dbReference>
<dbReference type="AlphaFoldDB" id="A0A8D4J3H6"/>
<protein>
    <submittedName>
        <fullName evidence="1">Uncharacterized protein</fullName>
    </submittedName>
</protein>
<dbReference type="EMBL" id="CP022011">
    <property type="protein sequence ID" value="QDJ15482.1"/>
    <property type="molecule type" value="Genomic_DNA"/>
</dbReference>
<dbReference type="Proteomes" id="UP000955338">
    <property type="component" value="Chromosome"/>
</dbReference>
<dbReference type="InterPro" id="IPR020511">
    <property type="entry name" value="Uncharacterised_HI0941"/>
</dbReference>